<dbReference type="SUPFAM" id="SSF53822">
    <property type="entry name" value="Periplasmic binding protein-like I"/>
    <property type="match status" value="1"/>
</dbReference>
<keyword evidence="2 5" id="KW-0732">Signal</keyword>
<feature type="signal peptide" evidence="5">
    <location>
        <begin position="1"/>
        <end position="31"/>
    </location>
</feature>
<keyword evidence="3" id="KW-0813">Transport</keyword>
<reference evidence="7 8" key="1">
    <citation type="submission" date="2019-05" db="EMBL/GenBank/DDBJ databases">
        <authorList>
            <person name="Farhan Ul Haque M."/>
        </authorList>
    </citation>
    <scope>NUCLEOTIDE SEQUENCE [LARGE SCALE GENOMIC DNA]</scope>
    <source>
        <strain evidence="7">2</strain>
    </source>
</reference>
<gene>
    <name evidence="7" type="ORF">MPC4_40168</name>
</gene>
<evidence type="ECO:0000256" key="4">
    <source>
        <dbReference type="SAM" id="MobiDB-lite"/>
    </source>
</evidence>
<evidence type="ECO:0000313" key="7">
    <source>
        <dbReference type="EMBL" id="VTZ51571.1"/>
    </source>
</evidence>
<dbReference type="AlphaFoldDB" id="A0A8B6M9Z3"/>
<dbReference type="RefSeq" id="WP_174513339.1">
    <property type="nucleotide sequence ID" value="NZ_CABFMQ020000098.1"/>
</dbReference>
<dbReference type="InterPro" id="IPR028081">
    <property type="entry name" value="Leu-bd"/>
</dbReference>
<evidence type="ECO:0000256" key="2">
    <source>
        <dbReference type="ARBA" id="ARBA00022729"/>
    </source>
</evidence>
<feature type="chain" id="PRO_5032630347" evidence="5">
    <location>
        <begin position="32"/>
        <end position="407"/>
    </location>
</feature>
<dbReference type="EMBL" id="CABFMQ020000098">
    <property type="protein sequence ID" value="VTZ51571.1"/>
    <property type="molecule type" value="Genomic_DNA"/>
</dbReference>
<feature type="region of interest" description="Disordered" evidence="4">
    <location>
        <begin position="41"/>
        <end position="60"/>
    </location>
</feature>
<dbReference type="InterPro" id="IPR051010">
    <property type="entry name" value="BCAA_transport"/>
</dbReference>
<evidence type="ECO:0000259" key="6">
    <source>
        <dbReference type="Pfam" id="PF13458"/>
    </source>
</evidence>
<dbReference type="CDD" id="cd06339">
    <property type="entry name" value="PBP1_YraM_LppC_lipoprotein-like"/>
    <property type="match status" value="1"/>
</dbReference>
<accession>A0A8B6M9Z3</accession>
<evidence type="ECO:0000256" key="5">
    <source>
        <dbReference type="SAM" id="SignalP"/>
    </source>
</evidence>
<dbReference type="Proteomes" id="UP000485880">
    <property type="component" value="Unassembled WGS sequence"/>
</dbReference>
<keyword evidence="7" id="KW-0675">Receptor</keyword>
<dbReference type="PANTHER" id="PTHR30483">
    <property type="entry name" value="LEUCINE-SPECIFIC-BINDING PROTEIN"/>
    <property type="match status" value="1"/>
</dbReference>
<dbReference type="PROSITE" id="PS51257">
    <property type="entry name" value="PROKAR_LIPOPROTEIN"/>
    <property type="match status" value="1"/>
</dbReference>
<dbReference type="Gene3D" id="3.40.50.2300">
    <property type="match status" value="2"/>
</dbReference>
<protein>
    <submittedName>
        <fullName evidence="7">Extracellular ligand-binding receptor</fullName>
    </submittedName>
</protein>
<name>A0A8B6M9Z3_METTU</name>
<keyword evidence="8" id="KW-1185">Reference proteome</keyword>
<evidence type="ECO:0000256" key="3">
    <source>
        <dbReference type="ARBA" id="ARBA00022970"/>
    </source>
</evidence>
<evidence type="ECO:0000256" key="1">
    <source>
        <dbReference type="ARBA" id="ARBA00010062"/>
    </source>
</evidence>
<proteinExistence type="inferred from homology"/>
<keyword evidence="3" id="KW-0029">Amino-acid transport</keyword>
<comment type="similarity">
    <text evidence="1">Belongs to the leucine-binding protein family.</text>
</comment>
<evidence type="ECO:0000313" key="8">
    <source>
        <dbReference type="Proteomes" id="UP000485880"/>
    </source>
</evidence>
<feature type="domain" description="Leucine-binding protein" evidence="6">
    <location>
        <begin position="67"/>
        <end position="390"/>
    </location>
</feature>
<dbReference type="PANTHER" id="PTHR30483:SF6">
    <property type="entry name" value="PERIPLASMIC BINDING PROTEIN OF ABC TRANSPORTER FOR NATURAL AMINO ACIDS"/>
    <property type="match status" value="1"/>
</dbReference>
<dbReference type="GO" id="GO:0006865">
    <property type="term" value="P:amino acid transport"/>
    <property type="evidence" value="ECO:0007669"/>
    <property type="project" value="UniProtKB-KW"/>
</dbReference>
<dbReference type="InterPro" id="IPR028082">
    <property type="entry name" value="Peripla_BP_I"/>
</dbReference>
<comment type="caution">
    <text evidence="7">The sequence shown here is derived from an EMBL/GenBank/DDBJ whole genome shotgun (WGS) entry which is preliminary data.</text>
</comment>
<organism evidence="7 8">
    <name type="scientific">Methylocella tundrae</name>
    <dbReference type="NCBI Taxonomy" id="227605"/>
    <lineage>
        <taxon>Bacteria</taxon>
        <taxon>Pseudomonadati</taxon>
        <taxon>Pseudomonadota</taxon>
        <taxon>Alphaproteobacteria</taxon>
        <taxon>Hyphomicrobiales</taxon>
        <taxon>Beijerinckiaceae</taxon>
        <taxon>Methylocella</taxon>
    </lineage>
</organism>
<dbReference type="Pfam" id="PF13458">
    <property type="entry name" value="Peripla_BP_6"/>
    <property type="match status" value="1"/>
</dbReference>
<sequence length="407" mass="41805">MRALFRAGGPAAALMKSFCALSFALSLTACGSSNGPFVRPPADSIAGGQKNSPAAAGAPAEHIGSGPVKVALVLPLTQASGAPSVVGASLRNAAEMALTEAGSNDLTLIVKDDHSTPDGARIAAQEALAEGADLIIGPLFAPSVREVGRLAHGADKSVIAFSTDASTGGKGVYLLSFLVESYVNRIIDFAASKGKKSMAALIPENDYGRVAEAAFQQAAARDNVRVMTIEHYQPQTLAAAAQKIAALGDQIDALFIPEQADAMPAVSTALTTAGLSAKKVQILGTGLWNDARVLKLPALQGAWFSAPENGGYNAFSARYHAKYGSDPTRIATLSYDAVSLAAALAHTQGSQRYSENVLTNRSGFNGADGVFRFLPDGANERGLSVLEINDGIATPISPAPHSFAGAS</sequence>